<dbReference type="AlphaFoldDB" id="A0A7W7GCA5"/>
<protein>
    <submittedName>
        <fullName evidence="4">Uncharacterized protein YbjT (DUF2867 family)</fullName>
    </submittedName>
</protein>
<keyword evidence="5" id="KW-1185">Reference proteome</keyword>
<dbReference type="EMBL" id="JACHND010000001">
    <property type="protein sequence ID" value="MBB4704362.1"/>
    <property type="molecule type" value="Genomic_DNA"/>
</dbReference>
<dbReference type="CDD" id="cd05251">
    <property type="entry name" value="NmrA_like_SDR_a"/>
    <property type="match status" value="1"/>
</dbReference>
<dbReference type="InterPro" id="IPR008030">
    <property type="entry name" value="NmrA-like"/>
</dbReference>
<comment type="caution">
    <text evidence="4">The sequence shown here is derived from an EMBL/GenBank/DDBJ whole genome shotgun (WGS) entry which is preliminary data.</text>
</comment>
<dbReference type="InterPro" id="IPR051164">
    <property type="entry name" value="NmrA-like_oxidored"/>
</dbReference>
<dbReference type="InterPro" id="IPR036291">
    <property type="entry name" value="NAD(P)-bd_dom_sf"/>
</dbReference>
<evidence type="ECO:0000256" key="1">
    <source>
        <dbReference type="ARBA" id="ARBA00006328"/>
    </source>
</evidence>
<reference evidence="4 5" key="1">
    <citation type="submission" date="2020-08" db="EMBL/GenBank/DDBJ databases">
        <title>Sequencing the genomes of 1000 actinobacteria strains.</title>
        <authorList>
            <person name="Klenk H.-P."/>
        </authorList>
    </citation>
    <scope>NUCLEOTIDE SEQUENCE [LARGE SCALE GENOMIC DNA]</scope>
    <source>
        <strain evidence="4 5">DSM 45784</strain>
    </source>
</reference>
<comment type="similarity">
    <text evidence="1">Belongs to the NmrA-type oxidoreductase family.</text>
</comment>
<dbReference type="PANTHER" id="PTHR42748:SF7">
    <property type="entry name" value="NMRA LIKE REDOX SENSOR 1-RELATED"/>
    <property type="match status" value="1"/>
</dbReference>
<evidence type="ECO:0000313" key="4">
    <source>
        <dbReference type="EMBL" id="MBB4704362.1"/>
    </source>
</evidence>
<evidence type="ECO:0000256" key="2">
    <source>
        <dbReference type="ARBA" id="ARBA00022857"/>
    </source>
</evidence>
<proteinExistence type="inferred from homology"/>
<dbReference type="Pfam" id="PF05368">
    <property type="entry name" value="NmrA"/>
    <property type="match status" value="1"/>
</dbReference>
<feature type="domain" description="NmrA-like" evidence="3">
    <location>
        <begin position="6"/>
        <end position="266"/>
    </location>
</feature>
<accession>A0A7W7GCA5</accession>
<evidence type="ECO:0000259" key="3">
    <source>
        <dbReference type="Pfam" id="PF05368"/>
    </source>
</evidence>
<dbReference type="SUPFAM" id="SSF51735">
    <property type="entry name" value="NAD(P)-binding Rossmann-fold domains"/>
    <property type="match status" value="1"/>
</dbReference>
<dbReference type="Gene3D" id="3.40.50.720">
    <property type="entry name" value="NAD(P)-binding Rossmann-like Domain"/>
    <property type="match status" value="1"/>
</dbReference>
<name>A0A7W7GCA5_9ACTN</name>
<sequence length="293" mass="31086">MGDDRPVLVTGATGRQGGAVARALLDEGVPVRALVRDPRRAAHLAGLGAELAVGDLNDPASLKAAATGARGVFSVQTLDLADVRGDAERVHGRNLVEAAREAGVGQFVHTSVSGAGDSRPEDGPYMRHYSASKAYVGGLLRQDGGFASWTELRPAFFMENFIRPSFLFANGVEDRFLTALRPETRLSLIAVRDIGTAAAAAFRDPAAFHGAIIELAGDRLSMTEIAAVLSEVWGTTIEPPDLTPEQALAQGLPEAFVRSQEWMNEGGNPARPEHTRAFGLPTTTFRAWATSTA</sequence>
<dbReference type="PANTHER" id="PTHR42748">
    <property type="entry name" value="NITROGEN METABOLITE REPRESSION PROTEIN NMRA FAMILY MEMBER"/>
    <property type="match status" value="1"/>
</dbReference>
<organism evidence="4 5">
    <name type="scientific">Sphaerisporangium siamense</name>
    <dbReference type="NCBI Taxonomy" id="795645"/>
    <lineage>
        <taxon>Bacteria</taxon>
        <taxon>Bacillati</taxon>
        <taxon>Actinomycetota</taxon>
        <taxon>Actinomycetes</taxon>
        <taxon>Streptosporangiales</taxon>
        <taxon>Streptosporangiaceae</taxon>
        <taxon>Sphaerisporangium</taxon>
    </lineage>
</organism>
<keyword evidence="2" id="KW-0521">NADP</keyword>
<dbReference type="Proteomes" id="UP000542210">
    <property type="component" value="Unassembled WGS sequence"/>
</dbReference>
<gene>
    <name evidence="4" type="ORF">BJ982_005906</name>
</gene>
<evidence type="ECO:0000313" key="5">
    <source>
        <dbReference type="Proteomes" id="UP000542210"/>
    </source>
</evidence>
<dbReference type="RefSeq" id="WP_184885356.1">
    <property type="nucleotide sequence ID" value="NZ_BOOV01000011.1"/>
</dbReference>